<dbReference type="GeneID" id="28540903"/>
<name>A0A090IQ07_9GAMM</name>
<accession>A0A090IQ07</accession>
<dbReference type="STRING" id="80852.AWOD_I_1345"/>
<keyword evidence="3" id="KW-1185">Reference proteome</keyword>
<feature type="domain" description="Cupin type-2" evidence="1">
    <location>
        <begin position="43"/>
        <end position="101"/>
    </location>
</feature>
<protein>
    <recommendedName>
        <fullName evidence="1">Cupin type-2 domain-containing protein</fullName>
    </recommendedName>
</protein>
<dbReference type="CDD" id="cd06981">
    <property type="entry name" value="cupin_reut_a1446"/>
    <property type="match status" value="1"/>
</dbReference>
<evidence type="ECO:0000259" key="1">
    <source>
        <dbReference type="Pfam" id="PF07883"/>
    </source>
</evidence>
<evidence type="ECO:0000313" key="2">
    <source>
        <dbReference type="EMBL" id="CED71423.1"/>
    </source>
</evidence>
<dbReference type="KEGG" id="awd:AWOD_I_1345"/>
<dbReference type="HOGENOM" id="CLU_147397_0_0_6"/>
<dbReference type="Gene3D" id="2.60.120.10">
    <property type="entry name" value="Jelly Rolls"/>
    <property type="match status" value="1"/>
</dbReference>
<dbReference type="OrthoDB" id="9798585at2"/>
<organism evidence="2 3">
    <name type="scientific">Aliivibrio wodanis</name>
    <dbReference type="NCBI Taxonomy" id="80852"/>
    <lineage>
        <taxon>Bacteria</taxon>
        <taxon>Pseudomonadati</taxon>
        <taxon>Pseudomonadota</taxon>
        <taxon>Gammaproteobacteria</taxon>
        <taxon>Vibrionales</taxon>
        <taxon>Vibrionaceae</taxon>
        <taxon>Aliivibrio</taxon>
    </lineage>
</organism>
<dbReference type="SUPFAM" id="SSF51182">
    <property type="entry name" value="RmlC-like cupins"/>
    <property type="match status" value="1"/>
</dbReference>
<dbReference type="InterPro" id="IPR014710">
    <property type="entry name" value="RmlC-like_jellyroll"/>
</dbReference>
<evidence type="ECO:0000313" key="3">
    <source>
        <dbReference type="Proteomes" id="UP000032427"/>
    </source>
</evidence>
<dbReference type="AlphaFoldDB" id="A0A090IQ07"/>
<dbReference type="InterPro" id="IPR011051">
    <property type="entry name" value="RmlC_Cupin_sf"/>
</dbReference>
<sequence length="103" mass="11681">MSNLFTNLPNDLSNEVFTDLVTSHSVRIERIVSSGQSSPESGWYDQDENEWVLVLEGFGTIIFEDGTEKTLCKGDYLTIPAHQKHKVSKTDPDNLTIWLAVFY</sequence>
<dbReference type="Proteomes" id="UP000032427">
    <property type="component" value="Chromosome 1"/>
</dbReference>
<reference evidence="3" key="1">
    <citation type="submission" date="2014-09" db="EMBL/GenBank/DDBJ databases">
        <authorList>
            <person name="Hjerde E."/>
        </authorList>
    </citation>
    <scope>NUCLEOTIDE SEQUENCE [LARGE SCALE GENOMIC DNA]</scope>
    <source>
        <strain evidence="3">06/09/139</strain>
    </source>
</reference>
<dbReference type="PATRIC" id="fig|80852.17.peg.1383"/>
<gene>
    <name evidence="2" type="ORF">AWOD_I_1345</name>
</gene>
<dbReference type="EMBL" id="LN554846">
    <property type="protein sequence ID" value="CED71423.1"/>
    <property type="molecule type" value="Genomic_DNA"/>
</dbReference>
<dbReference type="InterPro" id="IPR013096">
    <property type="entry name" value="Cupin_2"/>
</dbReference>
<proteinExistence type="predicted"/>
<dbReference type="Pfam" id="PF07883">
    <property type="entry name" value="Cupin_2"/>
    <property type="match status" value="1"/>
</dbReference>